<proteinExistence type="predicted"/>
<accession>A0A6N9TAS1</accession>
<feature type="transmembrane region" description="Helical" evidence="1">
    <location>
        <begin position="219"/>
        <end position="238"/>
    </location>
</feature>
<name>A0A6N9TAS1_9HYPH</name>
<keyword evidence="1" id="KW-0472">Membrane</keyword>
<dbReference type="AlphaFoldDB" id="A0A6N9TAS1"/>
<reference evidence="2 3" key="1">
    <citation type="submission" date="2020-01" db="EMBL/GenBank/DDBJ databases">
        <title>Jiella pacifica sp. nov.</title>
        <authorList>
            <person name="Xue Z."/>
            <person name="Zhu S."/>
            <person name="Chen J."/>
            <person name="Yang J."/>
        </authorList>
    </citation>
    <scope>NUCLEOTIDE SEQUENCE [LARGE SCALE GENOMIC DNA]</scope>
    <source>
        <strain evidence="2 3">40Bstr34</strain>
    </source>
</reference>
<organism evidence="2 3">
    <name type="scientific">Jiella pacifica</name>
    <dbReference type="NCBI Taxonomy" id="2696469"/>
    <lineage>
        <taxon>Bacteria</taxon>
        <taxon>Pseudomonadati</taxon>
        <taxon>Pseudomonadota</taxon>
        <taxon>Alphaproteobacteria</taxon>
        <taxon>Hyphomicrobiales</taxon>
        <taxon>Aurantimonadaceae</taxon>
        <taxon>Jiella</taxon>
    </lineage>
</organism>
<keyword evidence="1" id="KW-0812">Transmembrane</keyword>
<comment type="caution">
    <text evidence="2">The sequence shown here is derived from an EMBL/GenBank/DDBJ whole genome shotgun (WGS) entry which is preliminary data.</text>
</comment>
<feature type="transmembrane region" description="Helical" evidence="1">
    <location>
        <begin position="64"/>
        <end position="85"/>
    </location>
</feature>
<evidence type="ECO:0000313" key="3">
    <source>
        <dbReference type="Proteomes" id="UP000469011"/>
    </source>
</evidence>
<dbReference type="EMBL" id="JAAAMG010000020">
    <property type="protein sequence ID" value="NDW06799.1"/>
    <property type="molecule type" value="Genomic_DNA"/>
</dbReference>
<sequence length="239" mass="24666">MSGLLAVLGFALLPALGNFGGGLLAEFIRTSPRALSWALHAAAGIVIAVVAVEIMPEAISKVPGWGLTVSFLLGGAFYMAVDWVVGRVQGAGGSGMWMIYFAVCMDLFSDGLLIGAGSAASSSLALVLALGQLLADVPEGFAAMVNFKGKNVPRTRRLLLSVSFAVPVLLAATLAYVLLRGRSESLQMAAIVFTAAPLVLAAVEDMITEAHESAEDSKISIMAFLGGFALFTLVSTSLG</sequence>
<dbReference type="RefSeq" id="WP_083591516.1">
    <property type="nucleotide sequence ID" value="NZ_JAAAMG010000020.1"/>
</dbReference>
<feature type="transmembrane region" description="Helical" evidence="1">
    <location>
        <begin position="158"/>
        <end position="179"/>
    </location>
</feature>
<gene>
    <name evidence="2" type="ORF">GTK09_20485</name>
</gene>
<evidence type="ECO:0000256" key="1">
    <source>
        <dbReference type="SAM" id="Phobius"/>
    </source>
</evidence>
<feature type="transmembrane region" description="Helical" evidence="1">
    <location>
        <begin position="185"/>
        <end position="207"/>
    </location>
</feature>
<protein>
    <submittedName>
        <fullName evidence="2">Peptidoglycan-binding protein</fullName>
    </submittedName>
</protein>
<dbReference type="Proteomes" id="UP000469011">
    <property type="component" value="Unassembled WGS sequence"/>
</dbReference>
<feature type="transmembrane region" description="Helical" evidence="1">
    <location>
        <begin position="35"/>
        <end position="52"/>
    </location>
</feature>
<evidence type="ECO:0000313" key="2">
    <source>
        <dbReference type="EMBL" id="NDW06799.1"/>
    </source>
</evidence>
<keyword evidence="1" id="KW-1133">Transmembrane helix</keyword>
<keyword evidence="3" id="KW-1185">Reference proteome</keyword>